<gene>
    <name evidence="1" type="ORF">SCF082_LOCUS21454</name>
</gene>
<name>A0ABP0LCE3_9DINO</name>
<dbReference type="Pfam" id="PF04059">
    <property type="entry name" value="RRM_2"/>
    <property type="match status" value="1"/>
</dbReference>
<evidence type="ECO:0000313" key="2">
    <source>
        <dbReference type="Proteomes" id="UP001642464"/>
    </source>
</evidence>
<keyword evidence="2" id="KW-1185">Reference proteome</keyword>
<accession>A0ABP0LCE3</accession>
<organism evidence="1 2">
    <name type="scientific">Durusdinium trenchii</name>
    <dbReference type="NCBI Taxonomy" id="1381693"/>
    <lineage>
        <taxon>Eukaryota</taxon>
        <taxon>Sar</taxon>
        <taxon>Alveolata</taxon>
        <taxon>Dinophyceae</taxon>
        <taxon>Suessiales</taxon>
        <taxon>Symbiodiniaceae</taxon>
        <taxon>Durusdinium</taxon>
    </lineage>
</organism>
<sequence length="241" mass="26963">MGGGNKCILNVRRTSDESTAGTASSFLEKNMDVRFDDASSSWCNSSPVTAWSAMRSSPPSALMVHTTVMLKNVPECFTRARLLYLLCKEGFSGAFNFLYVPLCFKEKTCLCYAFVNFVDERSLERFWQRFHGFRDWGVPSGHIGEVCPCERHQGLDDIIHYYRNNSVMHPSVPDECKPILLVGARRVPFPSPAKKIKMPKKMRSEERSAESIIATERPRGDPEGPGLLGGFGAPLVLTFTL</sequence>
<dbReference type="InterPro" id="IPR035979">
    <property type="entry name" value="RBD_domain_sf"/>
</dbReference>
<dbReference type="EMBL" id="CAXAMM010015224">
    <property type="protein sequence ID" value="CAK9035799.1"/>
    <property type="molecule type" value="Genomic_DNA"/>
</dbReference>
<dbReference type="Proteomes" id="UP001642464">
    <property type="component" value="Unassembled WGS sequence"/>
</dbReference>
<dbReference type="InterPro" id="IPR007201">
    <property type="entry name" value="Mei2-like_Rrm_C"/>
</dbReference>
<dbReference type="SUPFAM" id="SSF54928">
    <property type="entry name" value="RNA-binding domain, RBD"/>
    <property type="match status" value="1"/>
</dbReference>
<reference evidence="1 2" key="1">
    <citation type="submission" date="2024-02" db="EMBL/GenBank/DDBJ databases">
        <authorList>
            <person name="Chen Y."/>
            <person name="Shah S."/>
            <person name="Dougan E. K."/>
            <person name="Thang M."/>
            <person name="Chan C."/>
        </authorList>
    </citation>
    <scope>NUCLEOTIDE SEQUENCE [LARGE SCALE GENOMIC DNA]</scope>
</reference>
<proteinExistence type="predicted"/>
<comment type="caution">
    <text evidence="1">The sequence shown here is derived from an EMBL/GenBank/DDBJ whole genome shotgun (WGS) entry which is preliminary data.</text>
</comment>
<protein>
    <submittedName>
        <fullName evidence="1">Protein MEI2-like 4 (AML4) (MEI2-like protein 4)</fullName>
    </submittedName>
</protein>
<evidence type="ECO:0000313" key="1">
    <source>
        <dbReference type="EMBL" id="CAK9035799.1"/>
    </source>
</evidence>